<dbReference type="PANTHER" id="PTHR34796:SF1">
    <property type="entry name" value="EXPRESSED PROTEIN"/>
    <property type="match status" value="1"/>
</dbReference>
<accession>A0A385YS87</accession>
<dbReference type="InterPro" id="IPR023203">
    <property type="entry name" value="TTHA0068_sf"/>
</dbReference>
<gene>
    <name evidence="2" type="ORF">D3873_05430</name>
</gene>
<evidence type="ECO:0000313" key="2">
    <source>
        <dbReference type="EMBL" id="AYC29351.1"/>
    </source>
</evidence>
<feature type="region of interest" description="Disordered" evidence="1">
    <location>
        <begin position="156"/>
        <end position="182"/>
    </location>
</feature>
<name>A0A385YS87_9BACL</name>
<evidence type="ECO:0000313" key="3">
    <source>
        <dbReference type="Proteomes" id="UP000265725"/>
    </source>
</evidence>
<protein>
    <submittedName>
        <fullName evidence="2">DUF309 domain-containing protein</fullName>
    </submittedName>
</protein>
<keyword evidence="3" id="KW-1185">Reference proteome</keyword>
<dbReference type="Pfam" id="PF03745">
    <property type="entry name" value="DUF309"/>
    <property type="match status" value="1"/>
</dbReference>
<feature type="compositionally biased region" description="Basic and acidic residues" evidence="1">
    <location>
        <begin position="170"/>
        <end position="182"/>
    </location>
</feature>
<dbReference type="InterPro" id="IPR005500">
    <property type="entry name" value="DUF309"/>
</dbReference>
<dbReference type="RefSeq" id="WP_119883091.1">
    <property type="nucleotide sequence ID" value="NZ_CP032418.1"/>
</dbReference>
<dbReference type="Proteomes" id="UP000265725">
    <property type="component" value="Chromosome"/>
</dbReference>
<dbReference type="PANTHER" id="PTHR34796">
    <property type="entry name" value="EXPRESSED PROTEIN"/>
    <property type="match status" value="1"/>
</dbReference>
<proteinExistence type="predicted"/>
<organism evidence="2 3">
    <name type="scientific">Paenisporosarcina cavernae</name>
    <dbReference type="NCBI Taxonomy" id="2320858"/>
    <lineage>
        <taxon>Bacteria</taxon>
        <taxon>Bacillati</taxon>
        <taxon>Bacillota</taxon>
        <taxon>Bacilli</taxon>
        <taxon>Bacillales</taxon>
        <taxon>Caryophanaceae</taxon>
        <taxon>Paenisporosarcina</taxon>
    </lineage>
</organism>
<reference evidence="3" key="1">
    <citation type="submission" date="2018-09" db="EMBL/GenBank/DDBJ databases">
        <authorList>
            <person name="Zhu H."/>
        </authorList>
    </citation>
    <scope>NUCLEOTIDE SEQUENCE [LARGE SCALE GENOMIC DNA]</scope>
    <source>
        <strain evidence="3">K2R23-3</strain>
    </source>
</reference>
<dbReference type="OrthoDB" id="165483at2"/>
<dbReference type="Gene3D" id="1.10.3450.10">
    <property type="entry name" value="TTHA0068-like"/>
    <property type="match status" value="1"/>
</dbReference>
<dbReference type="KEGG" id="paek:D3873_05430"/>
<dbReference type="AlphaFoldDB" id="A0A385YS87"/>
<dbReference type="EMBL" id="CP032418">
    <property type="protein sequence ID" value="AYC29351.1"/>
    <property type="molecule type" value="Genomic_DNA"/>
</dbReference>
<dbReference type="SUPFAM" id="SSF140663">
    <property type="entry name" value="TTHA0068-like"/>
    <property type="match status" value="1"/>
</dbReference>
<sequence length="182" mass="21982">MHPLFHPLFLQYIHYYNLHQDFFECHEVLEEYWKDVAPKERDHPLVGYILLATGMYHWRRKNYRGANRSFKKALSRLPKEHLFLEYMDQVTLKQNILVALRHTENENDFLFSPLPVKEPLLTSAISYPMPPSQEEEYLLHKHLLRDRKDIVQQREKALKENKKKRRKAKSNADKKNNDTIKD</sequence>
<evidence type="ECO:0000256" key="1">
    <source>
        <dbReference type="SAM" id="MobiDB-lite"/>
    </source>
</evidence>